<gene>
    <name evidence="17" type="ORF">TR88651</name>
</gene>
<dbReference type="GO" id="GO:0007166">
    <property type="term" value="P:cell surface receptor signaling pathway"/>
    <property type="evidence" value="ECO:0007669"/>
    <property type="project" value="InterPro"/>
</dbReference>
<evidence type="ECO:0008006" key="18">
    <source>
        <dbReference type="Google" id="ProtNLM"/>
    </source>
</evidence>
<feature type="transmembrane region" description="Helical" evidence="14">
    <location>
        <begin position="265"/>
        <end position="288"/>
    </location>
</feature>
<dbReference type="InterPro" id="IPR017981">
    <property type="entry name" value="GPCR_2-like_7TM"/>
</dbReference>
<dbReference type="InterPro" id="IPR003051">
    <property type="entry name" value="GPCR_2_CRF_rcpt"/>
</dbReference>
<dbReference type="GO" id="GO:0005886">
    <property type="term" value="C:plasma membrane"/>
    <property type="evidence" value="ECO:0007669"/>
    <property type="project" value="UniProtKB-SubCell"/>
</dbReference>
<evidence type="ECO:0000256" key="13">
    <source>
        <dbReference type="SAM" id="MobiDB-lite"/>
    </source>
</evidence>
<dbReference type="EMBL" id="GEEE01019601">
    <property type="protein sequence ID" value="JAP43624.1"/>
    <property type="molecule type" value="Transcribed_RNA"/>
</dbReference>
<dbReference type="Pfam" id="PF02793">
    <property type="entry name" value="HRM"/>
    <property type="match status" value="1"/>
</dbReference>
<keyword evidence="5" id="KW-0732">Signal</keyword>
<evidence type="ECO:0000256" key="9">
    <source>
        <dbReference type="ARBA" id="ARBA00023157"/>
    </source>
</evidence>
<keyword evidence="12" id="KW-0807">Transducer</keyword>
<feature type="region of interest" description="Disordered" evidence="13">
    <location>
        <begin position="397"/>
        <end position="437"/>
    </location>
</feature>
<dbReference type="InterPro" id="IPR017983">
    <property type="entry name" value="GPCR_2_secretin-like_CS"/>
</dbReference>
<evidence type="ECO:0000256" key="11">
    <source>
        <dbReference type="ARBA" id="ARBA00023180"/>
    </source>
</evidence>
<keyword evidence="6 14" id="KW-1133">Transmembrane helix</keyword>
<keyword evidence="11" id="KW-0325">Glycoprotein</keyword>
<evidence type="ECO:0000256" key="3">
    <source>
        <dbReference type="ARBA" id="ARBA00022475"/>
    </source>
</evidence>
<dbReference type="PROSITE" id="PS00649">
    <property type="entry name" value="G_PROTEIN_RECEP_F2_1"/>
    <property type="match status" value="1"/>
</dbReference>
<evidence type="ECO:0000259" key="15">
    <source>
        <dbReference type="PROSITE" id="PS50227"/>
    </source>
</evidence>
<dbReference type="InterPro" id="IPR036445">
    <property type="entry name" value="GPCR_2_extracell_dom_sf"/>
</dbReference>
<dbReference type="Gene3D" id="1.20.1070.10">
    <property type="entry name" value="Rhodopsin 7-helix transmembrane proteins"/>
    <property type="match status" value="2"/>
</dbReference>
<evidence type="ECO:0000313" key="17">
    <source>
        <dbReference type="EMBL" id="JAP43624.1"/>
    </source>
</evidence>
<dbReference type="Pfam" id="PF00002">
    <property type="entry name" value="7tm_2"/>
    <property type="match status" value="2"/>
</dbReference>
<evidence type="ECO:0000256" key="4">
    <source>
        <dbReference type="ARBA" id="ARBA00022692"/>
    </source>
</evidence>
<keyword evidence="10" id="KW-0675">Receptor</keyword>
<keyword evidence="7" id="KW-0297">G-protein coupled receptor</keyword>
<dbReference type="PROSITE" id="PS50261">
    <property type="entry name" value="G_PROTEIN_RECEP_F2_4"/>
    <property type="match status" value="1"/>
</dbReference>
<feature type="transmembrane region" description="Helical" evidence="14">
    <location>
        <begin position="151"/>
        <end position="170"/>
    </location>
</feature>
<keyword evidence="8 14" id="KW-0472">Membrane</keyword>
<protein>
    <recommendedName>
        <fullName evidence="18">Diuretic hormone receptor</fullName>
    </recommendedName>
</protein>
<dbReference type="Gene3D" id="4.10.1240.10">
    <property type="entry name" value="GPCR, family 2, extracellular hormone receptor domain"/>
    <property type="match status" value="1"/>
</dbReference>
<evidence type="ECO:0000256" key="2">
    <source>
        <dbReference type="ARBA" id="ARBA00005314"/>
    </source>
</evidence>
<evidence type="ECO:0000256" key="10">
    <source>
        <dbReference type="ARBA" id="ARBA00023170"/>
    </source>
</evidence>
<dbReference type="GO" id="GO:0008528">
    <property type="term" value="F:G protein-coupled peptide receptor activity"/>
    <property type="evidence" value="ECO:0007669"/>
    <property type="project" value="TreeGrafter"/>
</dbReference>
<feature type="transmembrane region" description="Helical" evidence="14">
    <location>
        <begin position="114"/>
        <end position="139"/>
    </location>
</feature>
<name>A0A0X3NV09_SCHSO</name>
<comment type="similarity">
    <text evidence="2">Belongs to the G-protein coupled receptor 2 family.</text>
</comment>
<feature type="domain" description="G-protein coupled receptors family 2 profile 2" evidence="16">
    <location>
        <begin position="116"/>
        <end position="516"/>
    </location>
</feature>
<keyword evidence="3" id="KW-1003">Cell membrane</keyword>
<evidence type="ECO:0000256" key="7">
    <source>
        <dbReference type="ARBA" id="ARBA00023040"/>
    </source>
</evidence>
<proteinExistence type="inferred from homology"/>
<keyword evidence="4 14" id="KW-0812">Transmembrane</keyword>
<dbReference type="PANTHER" id="PTHR45620">
    <property type="entry name" value="PDF RECEPTOR-LIKE PROTEIN-RELATED"/>
    <property type="match status" value="1"/>
</dbReference>
<evidence type="ECO:0000256" key="6">
    <source>
        <dbReference type="ARBA" id="ARBA00022989"/>
    </source>
</evidence>
<dbReference type="PRINTS" id="PR01279">
    <property type="entry name" value="CRFRECEPTOR"/>
</dbReference>
<feature type="transmembrane region" description="Helical" evidence="14">
    <location>
        <begin position="466"/>
        <end position="486"/>
    </location>
</feature>
<evidence type="ECO:0000256" key="8">
    <source>
        <dbReference type="ARBA" id="ARBA00023136"/>
    </source>
</evidence>
<organism evidence="17">
    <name type="scientific">Schistocephalus solidus</name>
    <name type="common">Tapeworm</name>
    <dbReference type="NCBI Taxonomy" id="70667"/>
    <lineage>
        <taxon>Eukaryota</taxon>
        <taxon>Metazoa</taxon>
        <taxon>Spiralia</taxon>
        <taxon>Lophotrochozoa</taxon>
        <taxon>Platyhelminthes</taxon>
        <taxon>Cestoda</taxon>
        <taxon>Eucestoda</taxon>
        <taxon>Diphyllobothriidea</taxon>
        <taxon>Diphyllobothriidae</taxon>
        <taxon>Schistocephalus</taxon>
    </lineage>
</organism>
<dbReference type="SUPFAM" id="SSF111418">
    <property type="entry name" value="Hormone receptor domain"/>
    <property type="match status" value="1"/>
</dbReference>
<feature type="compositionally biased region" description="Basic and acidic residues" evidence="13">
    <location>
        <begin position="400"/>
        <end position="414"/>
    </location>
</feature>
<dbReference type="PROSITE" id="PS50227">
    <property type="entry name" value="G_PROTEIN_RECEP_F2_3"/>
    <property type="match status" value="1"/>
</dbReference>
<comment type="subcellular location">
    <subcellularLocation>
        <location evidence="1">Cell membrane</location>
        <topology evidence="1">Multi-pass membrane protein</topology>
    </subcellularLocation>
</comment>
<dbReference type="PRINTS" id="PR00249">
    <property type="entry name" value="GPCRSECRETIN"/>
</dbReference>
<feature type="domain" description="G-protein coupled receptors family 2 profile 1" evidence="15">
    <location>
        <begin position="22"/>
        <end position="100"/>
    </location>
</feature>
<evidence type="ECO:0000256" key="12">
    <source>
        <dbReference type="ARBA" id="ARBA00023224"/>
    </source>
</evidence>
<feature type="transmembrane region" description="Helical" evidence="14">
    <location>
        <begin position="182"/>
        <end position="204"/>
    </location>
</feature>
<evidence type="ECO:0000256" key="5">
    <source>
        <dbReference type="ARBA" id="ARBA00022729"/>
    </source>
</evidence>
<dbReference type="InterPro" id="IPR001879">
    <property type="entry name" value="GPCR_2_extracellular_dom"/>
</dbReference>
<dbReference type="GO" id="GO:0007188">
    <property type="term" value="P:adenylate cyclase-modulating G protein-coupled receptor signaling pathway"/>
    <property type="evidence" value="ECO:0007669"/>
    <property type="project" value="TreeGrafter"/>
</dbReference>
<keyword evidence="9" id="KW-1015">Disulfide bond</keyword>
<feature type="transmembrane region" description="Helical" evidence="14">
    <location>
        <begin position="492"/>
        <end position="515"/>
    </location>
</feature>
<evidence type="ECO:0000256" key="1">
    <source>
        <dbReference type="ARBA" id="ARBA00004651"/>
    </source>
</evidence>
<evidence type="ECO:0000256" key="14">
    <source>
        <dbReference type="SAM" id="Phobius"/>
    </source>
</evidence>
<evidence type="ECO:0000259" key="16">
    <source>
        <dbReference type="PROSITE" id="PS50261"/>
    </source>
</evidence>
<sequence>MEVLENNTFSSSIADFSAINALCQRLYQNATHSLINEGIKIFCPSIYDGVMCWPPAKPNTIVNFPCPDSFEGATYNSQSNATRRCLANGVWVNRTEYDNCIWTNTTTPDRDETIYLQTIYCVGYSISLISLLVSLFIFFRFRTLHCLRNFIHTHLMGTLVLRVIAWMTLYGNTSSVGNSTVYLYNATTAIQSLASLAMICWMFLEGLHLLKIVYWTYGLHRIRIWHYAVFGWGLPAVLIVAWAIFNAVQFPDDMWIQHSQEFYFISLPSLIILCCNVIVLVFILYALICRIKRTPHEPQTSVTNSVSMPRTPIFTNGTFLPILRPQSTFLPDKCPGVNVCNNPADRTSNPQGAPLHHNGNAVCFEGAEPVEAVVGTNLPLEPLRGVTWQPHSTQSLKISGIDDERLKSDTDTRRKMSRTHSEASSNDLRMTDRRKSSVISSRSSQKLRFRLANKFSRSEPMKSLKACLMLIPLLGIPQVVFIVPYHPSVREVFNYINAILISTQGFWVALIYCFLNEEVRLVLRKTRNKALMNKSLRQCSNSDFPRRTRARIYDRYSGQPMPTLNSPSDGSG</sequence>
<feature type="transmembrane region" description="Helical" evidence="14">
    <location>
        <begin position="224"/>
        <end position="245"/>
    </location>
</feature>
<dbReference type="SMART" id="SM00008">
    <property type="entry name" value="HormR"/>
    <property type="match status" value="1"/>
</dbReference>
<dbReference type="PANTHER" id="PTHR45620:SF15">
    <property type="entry name" value="DIURETIC HORMONE 44 RECEPTOR 1-RELATED"/>
    <property type="match status" value="1"/>
</dbReference>
<dbReference type="InterPro" id="IPR050332">
    <property type="entry name" value="GPCR_2"/>
</dbReference>
<reference evidence="17" key="1">
    <citation type="submission" date="2016-01" db="EMBL/GenBank/DDBJ databases">
        <title>Reference transcriptome for the parasite Schistocephalus solidus: insights into the molecular evolution of parasitism.</title>
        <authorList>
            <person name="Hebert F.O."/>
            <person name="Grambauer S."/>
            <person name="Barber I."/>
            <person name="Landry C.R."/>
            <person name="Aubin-Horth N."/>
        </authorList>
    </citation>
    <scope>NUCLEOTIDE SEQUENCE</scope>
</reference>
<accession>A0A0X3NV09</accession>
<dbReference type="InterPro" id="IPR000832">
    <property type="entry name" value="GPCR_2_secretin-like"/>
</dbReference>
<dbReference type="AlphaFoldDB" id="A0A0X3NV09"/>
<dbReference type="SUPFAM" id="SSF81321">
    <property type="entry name" value="Family A G protein-coupled receptor-like"/>
    <property type="match status" value="1"/>
</dbReference>